<dbReference type="InterPro" id="IPR036390">
    <property type="entry name" value="WH_DNA-bd_sf"/>
</dbReference>
<comment type="caution">
    <text evidence="1">The sequence shown here is derived from an EMBL/GenBank/DDBJ whole genome shotgun (WGS) entry which is preliminary data.</text>
</comment>
<sequence>MELAFSTFIPMSARIGVDLNLSEHIVKYEPVNVVKLAELSGAEELLLKIILRPLSSTNFVKEVDEETWGLYSCYKSFDAEGSCGWSSHVYYAWKCASRF</sequence>
<protein>
    <submittedName>
        <fullName evidence="1">Uncharacterized protein</fullName>
    </submittedName>
</protein>
<name>A0A4Z1JV46_9HELO</name>
<dbReference type="SUPFAM" id="SSF46785">
    <property type="entry name" value="Winged helix' DNA-binding domain"/>
    <property type="match status" value="1"/>
</dbReference>
<keyword evidence="2" id="KW-1185">Reference proteome</keyword>
<dbReference type="InterPro" id="IPR036388">
    <property type="entry name" value="WH-like_DNA-bd_sf"/>
</dbReference>
<dbReference type="Gene3D" id="1.10.10.10">
    <property type="entry name" value="Winged helix-like DNA-binding domain superfamily/Winged helix DNA-binding domain"/>
    <property type="match status" value="1"/>
</dbReference>
<gene>
    <name evidence="1" type="ORF">BELL_0418g00020</name>
</gene>
<evidence type="ECO:0000313" key="2">
    <source>
        <dbReference type="Proteomes" id="UP000297229"/>
    </source>
</evidence>
<organism evidence="1 2">
    <name type="scientific">Botrytis elliptica</name>
    <dbReference type="NCBI Taxonomy" id="278938"/>
    <lineage>
        <taxon>Eukaryota</taxon>
        <taxon>Fungi</taxon>
        <taxon>Dikarya</taxon>
        <taxon>Ascomycota</taxon>
        <taxon>Pezizomycotina</taxon>
        <taxon>Leotiomycetes</taxon>
        <taxon>Helotiales</taxon>
        <taxon>Sclerotiniaceae</taxon>
        <taxon>Botrytis</taxon>
    </lineage>
</organism>
<evidence type="ECO:0000313" key="1">
    <source>
        <dbReference type="EMBL" id="TGO72787.1"/>
    </source>
</evidence>
<dbReference type="Proteomes" id="UP000297229">
    <property type="component" value="Unassembled WGS sequence"/>
</dbReference>
<accession>A0A4Z1JV46</accession>
<reference evidence="1 2" key="1">
    <citation type="submission" date="2017-12" db="EMBL/GenBank/DDBJ databases">
        <title>Comparative genomics of Botrytis spp.</title>
        <authorList>
            <person name="Valero-Jimenez C.A."/>
            <person name="Tapia P."/>
            <person name="Veloso J."/>
            <person name="Silva-Moreno E."/>
            <person name="Staats M."/>
            <person name="Valdes J.H."/>
            <person name="Van Kan J.A.L."/>
        </authorList>
    </citation>
    <scope>NUCLEOTIDE SEQUENCE [LARGE SCALE GENOMIC DNA]</scope>
    <source>
        <strain evidence="1 2">Be9601</strain>
    </source>
</reference>
<dbReference type="AlphaFoldDB" id="A0A4Z1JV46"/>
<proteinExistence type="predicted"/>
<dbReference type="EMBL" id="PQXM01000416">
    <property type="protein sequence ID" value="TGO72787.1"/>
    <property type="molecule type" value="Genomic_DNA"/>
</dbReference>